<feature type="domain" description="Enoyl reductase (ER)" evidence="15">
    <location>
        <begin position="41"/>
        <end position="358"/>
    </location>
</feature>
<keyword evidence="9" id="KW-0496">Mitochondrion</keyword>
<evidence type="ECO:0000256" key="2">
    <source>
        <dbReference type="ARBA" id="ARBA00010371"/>
    </source>
</evidence>
<comment type="subcellular location">
    <subcellularLocation>
        <location evidence="1">Mitochondrion</location>
    </subcellularLocation>
</comment>
<evidence type="ECO:0000313" key="17">
    <source>
        <dbReference type="Proteomes" id="UP000192578"/>
    </source>
</evidence>
<dbReference type="Pfam" id="PF00107">
    <property type="entry name" value="ADH_zinc_N"/>
    <property type="match status" value="1"/>
</dbReference>
<keyword evidence="10" id="KW-0275">Fatty acid biosynthesis</keyword>
<comment type="catalytic activity">
    <reaction evidence="14">
        <text>a 2,3-saturated acyl-[ACP] + NADP(+) = a (2E)-enoyl-[ACP] + NADPH + H(+)</text>
        <dbReference type="Rhea" id="RHEA:22564"/>
        <dbReference type="Rhea" id="RHEA-COMP:9925"/>
        <dbReference type="Rhea" id="RHEA-COMP:9926"/>
        <dbReference type="ChEBI" id="CHEBI:15378"/>
        <dbReference type="ChEBI" id="CHEBI:57783"/>
        <dbReference type="ChEBI" id="CHEBI:58349"/>
        <dbReference type="ChEBI" id="CHEBI:78784"/>
        <dbReference type="ChEBI" id="CHEBI:78785"/>
        <dbReference type="EC" id="1.3.1.104"/>
    </reaction>
</comment>
<dbReference type="InterPro" id="IPR036291">
    <property type="entry name" value="NAD(P)-bd_dom_sf"/>
</dbReference>
<keyword evidence="3" id="KW-0444">Lipid biosynthesis</keyword>
<gene>
    <name evidence="16" type="ORF">BV898_14606</name>
</gene>
<evidence type="ECO:0000313" key="16">
    <source>
        <dbReference type="EMBL" id="OWA50080.1"/>
    </source>
</evidence>
<evidence type="ECO:0000256" key="3">
    <source>
        <dbReference type="ARBA" id="ARBA00022516"/>
    </source>
</evidence>
<dbReference type="SUPFAM" id="SSF50129">
    <property type="entry name" value="GroES-like"/>
    <property type="match status" value="1"/>
</dbReference>
<dbReference type="InterPro" id="IPR020843">
    <property type="entry name" value="ER"/>
</dbReference>
<accession>A0A9X6N9Q0</accession>
<dbReference type="Gene3D" id="3.40.50.720">
    <property type="entry name" value="NAD(P)-binding Rossmann-like Domain"/>
    <property type="match status" value="1"/>
</dbReference>
<evidence type="ECO:0000256" key="5">
    <source>
        <dbReference type="ARBA" id="ARBA00022857"/>
    </source>
</evidence>
<comment type="similarity">
    <text evidence="2">Belongs to the zinc-containing alcohol dehydrogenase family. Quinone oxidoreductase subfamily.</text>
</comment>
<evidence type="ECO:0000256" key="1">
    <source>
        <dbReference type="ARBA" id="ARBA00004173"/>
    </source>
</evidence>
<name>A0A9X6N9Q0_HYPEX</name>
<dbReference type="FunFam" id="3.40.50.720:FF:000112">
    <property type="entry name" value="Enoyl-[acyl-carrier-protein] reductase 1, mitochondrial"/>
    <property type="match status" value="1"/>
</dbReference>
<dbReference type="EMBL" id="MTYJ01000181">
    <property type="protein sequence ID" value="OWA50080.1"/>
    <property type="molecule type" value="Genomic_DNA"/>
</dbReference>
<dbReference type="OrthoDB" id="7482721at2759"/>
<dbReference type="CDD" id="cd08290">
    <property type="entry name" value="ETR"/>
    <property type="match status" value="1"/>
</dbReference>
<keyword evidence="7" id="KW-0560">Oxidoreductase</keyword>
<dbReference type="SMART" id="SM00829">
    <property type="entry name" value="PKS_ER"/>
    <property type="match status" value="1"/>
</dbReference>
<dbReference type="SUPFAM" id="SSF51735">
    <property type="entry name" value="NAD(P)-binding Rossmann-fold domains"/>
    <property type="match status" value="1"/>
</dbReference>
<dbReference type="InterPro" id="IPR013154">
    <property type="entry name" value="ADH-like_N"/>
</dbReference>
<dbReference type="PANTHER" id="PTHR43981">
    <property type="entry name" value="ENOYL-[ACYL-CARRIER-PROTEIN] REDUCTASE, MITOCHONDRIAL"/>
    <property type="match status" value="1"/>
</dbReference>
<evidence type="ECO:0000256" key="13">
    <source>
        <dbReference type="ARBA" id="ARBA00042123"/>
    </source>
</evidence>
<dbReference type="GO" id="GO:0141148">
    <property type="term" value="F:enoyl-[acyl-carrier-protein] reductase (NADPH) activity"/>
    <property type="evidence" value="ECO:0007669"/>
    <property type="project" value="UniProtKB-EC"/>
</dbReference>
<keyword evidence="4" id="KW-0276">Fatty acid metabolism</keyword>
<evidence type="ECO:0000256" key="10">
    <source>
        <dbReference type="ARBA" id="ARBA00023160"/>
    </source>
</evidence>
<evidence type="ECO:0000259" key="15">
    <source>
        <dbReference type="SMART" id="SM00829"/>
    </source>
</evidence>
<keyword evidence="6" id="KW-0809">Transit peptide</keyword>
<dbReference type="Gene3D" id="3.90.180.10">
    <property type="entry name" value="Medium-chain alcohol dehydrogenases, catalytic domain"/>
    <property type="match status" value="1"/>
</dbReference>
<evidence type="ECO:0000256" key="7">
    <source>
        <dbReference type="ARBA" id="ARBA00023002"/>
    </source>
</evidence>
<dbReference type="InterPro" id="IPR011032">
    <property type="entry name" value="GroES-like_sf"/>
</dbReference>
<protein>
    <recommendedName>
        <fullName evidence="12">Enoyl-[acyl-carrier-protein] reductase, mitochondrial</fullName>
        <ecNumber evidence="11">1.3.1.104</ecNumber>
    </recommendedName>
    <alternativeName>
        <fullName evidence="13">2-enoyl thioester reductase</fullName>
    </alternativeName>
</protein>
<evidence type="ECO:0000256" key="6">
    <source>
        <dbReference type="ARBA" id="ARBA00022946"/>
    </source>
</evidence>
<keyword evidence="5" id="KW-0521">NADP</keyword>
<dbReference type="EC" id="1.3.1.104" evidence="11"/>
<evidence type="ECO:0000256" key="4">
    <source>
        <dbReference type="ARBA" id="ARBA00022832"/>
    </source>
</evidence>
<dbReference type="GO" id="GO:0005739">
    <property type="term" value="C:mitochondrion"/>
    <property type="evidence" value="ECO:0007669"/>
    <property type="project" value="UniProtKB-SubCell"/>
</dbReference>
<comment type="caution">
    <text evidence="16">The sequence shown here is derived from an EMBL/GenBank/DDBJ whole genome shotgun (WGS) entry which is preliminary data.</text>
</comment>
<dbReference type="PANTHER" id="PTHR43981:SF2">
    <property type="entry name" value="ENOYL-[ACYL-CARRIER-PROTEIN] REDUCTASE, MITOCHONDRIAL"/>
    <property type="match status" value="1"/>
</dbReference>
<dbReference type="AlphaFoldDB" id="A0A9X6N9Q0"/>
<evidence type="ECO:0000256" key="11">
    <source>
        <dbReference type="ARBA" id="ARBA00038963"/>
    </source>
</evidence>
<evidence type="ECO:0000256" key="8">
    <source>
        <dbReference type="ARBA" id="ARBA00023098"/>
    </source>
</evidence>
<keyword evidence="17" id="KW-1185">Reference proteome</keyword>
<evidence type="ECO:0000256" key="12">
    <source>
        <dbReference type="ARBA" id="ARBA00041058"/>
    </source>
</evidence>
<keyword evidence="8" id="KW-0443">Lipid metabolism</keyword>
<dbReference type="GO" id="GO:0006633">
    <property type="term" value="P:fatty acid biosynthetic process"/>
    <property type="evidence" value="ECO:0007669"/>
    <property type="project" value="UniProtKB-KW"/>
</dbReference>
<dbReference type="InterPro" id="IPR051034">
    <property type="entry name" value="Mito_Enoyl-ACP_Reductase"/>
</dbReference>
<dbReference type="Pfam" id="PF08240">
    <property type="entry name" value="ADH_N"/>
    <property type="match status" value="1"/>
</dbReference>
<reference evidence="17" key="1">
    <citation type="submission" date="2017-01" db="EMBL/GenBank/DDBJ databases">
        <title>Comparative genomics of anhydrobiosis in the tardigrade Hypsibius dujardini.</title>
        <authorList>
            <person name="Yoshida Y."/>
            <person name="Koutsovoulos G."/>
            <person name="Laetsch D."/>
            <person name="Stevens L."/>
            <person name="Kumar S."/>
            <person name="Horikawa D."/>
            <person name="Ishino K."/>
            <person name="Komine S."/>
            <person name="Tomita M."/>
            <person name="Blaxter M."/>
            <person name="Arakawa K."/>
        </authorList>
    </citation>
    <scope>NUCLEOTIDE SEQUENCE [LARGE SCALE GENOMIC DNA]</scope>
    <source>
        <strain evidence="17">Z151</strain>
    </source>
</reference>
<sequence length="378" mass="41327">MLRSTFRLAGKKCSQTFDLSPLRHAASTWTSTTAIKFKEYGDPAKVLYQTTEPLPATLDPGNVALRFLASPVNPNDINMVQGIYIVKPPLPAVCGNEGVAEVIGVGSAVKNVKIGDWVIPSINAFGTWQTHAVAPATDILKIEADLPLIQAATVAINPCSAFRMLYDYTSLEEGDVIVQNGANSAVGQAVIQIAAHNKWRTINIIRDRPNKAETVKQLADLGATHVITDADFKNRDVIKQLPLAHLGLNCVGGKAVSDMTKLLQDRATLVTYGGMSMQPMIIPTGAMIFKDLIFCGFWLGKWNMENSTEERIEMLNNVVRLMKEKVLRPPTIEPVLLKDFQTAVKRAQEGFTGAKQVLALDEESLAKIQEEVRAYAQA</sequence>
<dbReference type="InterPro" id="IPR013149">
    <property type="entry name" value="ADH-like_C"/>
</dbReference>
<evidence type="ECO:0000256" key="9">
    <source>
        <dbReference type="ARBA" id="ARBA00023128"/>
    </source>
</evidence>
<organism evidence="16 17">
    <name type="scientific">Hypsibius exemplaris</name>
    <name type="common">Freshwater tardigrade</name>
    <dbReference type="NCBI Taxonomy" id="2072580"/>
    <lineage>
        <taxon>Eukaryota</taxon>
        <taxon>Metazoa</taxon>
        <taxon>Ecdysozoa</taxon>
        <taxon>Tardigrada</taxon>
        <taxon>Eutardigrada</taxon>
        <taxon>Parachela</taxon>
        <taxon>Hypsibioidea</taxon>
        <taxon>Hypsibiidae</taxon>
        <taxon>Hypsibius</taxon>
    </lineage>
</organism>
<evidence type="ECO:0000256" key="14">
    <source>
        <dbReference type="ARBA" id="ARBA00048843"/>
    </source>
</evidence>
<dbReference type="Proteomes" id="UP000192578">
    <property type="component" value="Unassembled WGS sequence"/>
</dbReference>
<proteinExistence type="inferred from homology"/>